<dbReference type="PANTHER" id="PTHR31635:SF196">
    <property type="entry name" value="REVERSE TRANSCRIPTASE DOMAIN-CONTAINING PROTEIN-RELATED"/>
    <property type="match status" value="1"/>
</dbReference>
<comment type="caution">
    <text evidence="2">The sequence shown here is derived from an EMBL/GenBank/DDBJ whole genome shotgun (WGS) entry which is preliminary data.</text>
</comment>
<name>A0ABR0XZJ3_REHGL</name>
<reference evidence="2 3" key="1">
    <citation type="journal article" date="2021" name="Comput. Struct. Biotechnol. J.">
        <title>De novo genome assembly of the potent medicinal plant Rehmannia glutinosa using nanopore technology.</title>
        <authorList>
            <person name="Ma L."/>
            <person name="Dong C."/>
            <person name="Song C."/>
            <person name="Wang X."/>
            <person name="Zheng X."/>
            <person name="Niu Y."/>
            <person name="Chen S."/>
            <person name="Feng W."/>
        </authorList>
    </citation>
    <scope>NUCLEOTIDE SEQUENCE [LARGE SCALE GENOMIC DNA]</scope>
    <source>
        <strain evidence="2">DH-2019</strain>
    </source>
</reference>
<sequence length="617" mass="70421">MKEIKILEKDIDWLSLREESFWRQRARVDWLKDGDRNTKFFHSRAKARNYNNYIHGFLSDNEVWLSQPEQMFAHTTDFFTTLFSSCKPSDSEISSVVDSIECYISQSDFEFLESPFTDEDVERALMGIGPNKAPGVDGFHAIFFQKHWSLLKKDVTSACLDVLNHGRSVKSINETIIVLIPKKKNPKRLSDFRPISLCSVLYKIISRTLAARLKKILAPLIAENQGAFVPGRLISDNAIMSFELLHSMSKIYSGKTGWMALKLDMSKAYDRVEWKLIGAILRKMGFPSRWCSLIHDCISTVQFTVSINGKLGGRVLPSRGLRQGCSLSPYLFILCAEVLSALLRRAELTGQIVGMRCTQHSPRISHLFFADDSIIFTKAKQQEANAILKLLSSYEKASGQVVNMEKTAITFSPNTQQATRQSILGIFRISSTTPHDTYLGLPSMIGRNKNRTFASIRERVWKRVSILNRNYLSAAGREVLIKAVVQAIPIYFMSLFRLPNSICKQLRSLVIRFWWGVKNERNKLPWVKWDTLCDSKFKGGLGFRDFELLTKQCWRNKCGVSSINPILWSPECSKPNIFLFMMCWMPRIKMDLLSSGKVFFGERLSKNGYPVACGQGR</sequence>
<protein>
    <recommendedName>
        <fullName evidence="1">Reverse transcriptase domain-containing protein</fullName>
    </recommendedName>
</protein>
<dbReference type="EMBL" id="JABTTQ020000001">
    <property type="protein sequence ID" value="KAK6164390.1"/>
    <property type="molecule type" value="Genomic_DNA"/>
</dbReference>
<dbReference type="PANTHER" id="PTHR31635">
    <property type="entry name" value="REVERSE TRANSCRIPTASE DOMAIN-CONTAINING PROTEIN-RELATED"/>
    <property type="match status" value="1"/>
</dbReference>
<dbReference type="Proteomes" id="UP001318860">
    <property type="component" value="Unassembled WGS sequence"/>
</dbReference>
<dbReference type="PROSITE" id="PS50878">
    <property type="entry name" value="RT_POL"/>
    <property type="match status" value="1"/>
</dbReference>
<dbReference type="Pfam" id="PF00078">
    <property type="entry name" value="RVT_1"/>
    <property type="match status" value="1"/>
</dbReference>
<evidence type="ECO:0000313" key="2">
    <source>
        <dbReference type="EMBL" id="KAK6164390.1"/>
    </source>
</evidence>
<organism evidence="2 3">
    <name type="scientific">Rehmannia glutinosa</name>
    <name type="common">Chinese foxglove</name>
    <dbReference type="NCBI Taxonomy" id="99300"/>
    <lineage>
        <taxon>Eukaryota</taxon>
        <taxon>Viridiplantae</taxon>
        <taxon>Streptophyta</taxon>
        <taxon>Embryophyta</taxon>
        <taxon>Tracheophyta</taxon>
        <taxon>Spermatophyta</taxon>
        <taxon>Magnoliopsida</taxon>
        <taxon>eudicotyledons</taxon>
        <taxon>Gunneridae</taxon>
        <taxon>Pentapetalae</taxon>
        <taxon>asterids</taxon>
        <taxon>lamiids</taxon>
        <taxon>Lamiales</taxon>
        <taxon>Orobanchaceae</taxon>
        <taxon>Rehmannieae</taxon>
        <taxon>Rehmannia</taxon>
    </lineage>
</organism>
<feature type="domain" description="Reverse transcriptase" evidence="1">
    <location>
        <begin position="161"/>
        <end position="428"/>
    </location>
</feature>
<gene>
    <name evidence="2" type="ORF">DH2020_001254</name>
</gene>
<keyword evidence="3" id="KW-1185">Reference proteome</keyword>
<proteinExistence type="predicted"/>
<dbReference type="InterPro" id="IPR043502">
    <property type="entry name" value="DNA/RNA_pol_sf"/>
</dbReference>
<dbReference type="SUPFAM" id="SSF56672">
    <property type="entry name" value="DNA/RNA polymerases"/>
    <property type="match status" value="1"/>
</dbReference>
<dbReference type="CDD" id="cd01650">
    <property type="entry name" value="RT_nLTR_like"/>
    <property type="match status" value="1"/>
</dbReference>
<accession>A0ABR0XZJ3</accession>
<evidence type="ECO:0000313" key="3">
    <source>
        <dbReference type="Proteomes" id="UP001318860"/>
    </source>
</evidence>
<dbReference type="InterPro" id="IPR000477">
    <property type="entry name" value="RT_dom"/>
</dbReference>
<evidence type="ECO:0000259" key="1">
    <source>
        <dbReference type="PROSITE" id="PS50878"/>
    </source>
</evidence>